<dbReference type="NCBIfam" id="TIGR00083">
    <property type="entry name" value="ribF"/>
    <property type="match status" value="1"/>
</dbReference>
<dbReference type="Gene3D" id="3.40.50.620">
    <property type="entry name" value="HUPs"/>
    <property type="match status" value="1"/>
</dbReference>
<proteinExistence type="inferred from homology"/>
<sequence>MEVIRDISNLKFSNRTGVALGNFDGIHLGHAVLINKLKNLSELYGYKSVLFTFDDHTLKIINPTRAPQLLTDAEKKIELLSKYGIDFVVMIKFDKDFSLMTYEEFIDKIIIQTLNAGIIVVGYDYRFGRNGEGNTDKLREIGKKCGFDVEIVSPVVVDGIKVSSSYIRELIKKGMVDVIPKYLGRYYSLKGKVVRGMNYGARLLGYPTANIDIDEELCIPRKGVYITRTCVYGQYYMSVTNIGYNPTFSDKSLSIETYIIDYENGELYDKIIEVEFIKYIRDEIKFSSVEQLRKRINEDIVLAVDYFRGIDTVNIF</sequence>
<evidence type="ECO:0000256" key="7">
    <source>
        <dbReference type="ARBA" id="ARBA00022741"/>
    </source>
</evidence>
<keyword evidence="4 14" id="KW-0288">FMN</keyword>
<evidence type="ECO:0000256" key="9">
    <source>
        <dbReference type="ARBA" id="ARBA00022827"/>
    </source>
</evidence>
<keyword evidence="5 14" id="KW-0808">Transferase</keyword>
<evidence type="ECO:0000256" key="10">
    <source>
        <dbReference type="ARBA" id="ARBA00022840"/>
    </source>
</evidence>
<evidence type="ECO:0000256" key="12">
    <source>
        <dbReference type="ARBA" id="ARBA00047880"/>
    </source>
</evidence>
<accession>A0A5D8QJ39</accession>
<evidence type="ECO:0000313" key="16">
    <source>
        <dbReference type="EMBL" id="TZE83308.1"/>
    </source>
</evidence>
<dbReference type="PANTHER" id="PTHR22749:SF6">
    <property type="entry name" value="RIBOFLAVIN KINASE"/>
    <property type="match status" value="1"/>
</dbReference>
<dbReference type="NCBIfam" id="NF004162">
    <property type="entry name" value="PRK05627.1-5"/>
    <property type="match status" value="1"/>
</dbReference>
<dbReference type="InterPro" id="IPR023468">
    <property type="entry name" value="Riboflavin_kinase"/>
</dbReference>
<name>A0A5D8QJ39_9THEO</name>
<dbReference type="FunFam" id="3.40.50.620:FF:000021">
    <property type="entry name" value="Riboflavin biosynthesis protein"/>
    <property type="match status" value="1"/>
</dbReference>
<dbReference type="InterPro" id="IPR014729">
    <property type="entry name" value="Rossmann-like_a/b/a_fold"/>
</dbReference>
<dbReference type="PIRSF" id="PIRSF004491">
    <property type="entry name" value="FAD_Synth"/>
    <property type="match status" value="1"/>
</dbReference>
<evidence type="ECO:0000256" key="8">
    <source>
        <dbReference type="ARBA" id="ARBA00022777"/>
    </source>
</evidence>
<dbReference type="GO" id="GO:0009398">
    <property type="term" value="P:FMN biosynthetic process"/>
    <property type="evidence" value="ECO:0007669"/>
    <property type="project" value="UniProtKB-UniRule"/>
</dbReference>
<evidence type="ECO:0000259" key="15">
    <source>
        <dbReference type="SMART" id="SM00904"/>
    </source>
</evidence>
<dbReference type="AlphaFoldDB" id="A0A5D8QJ39"/>
<keyword evidence="10 14" id="KW-0067">ATP-binding</keyword>
<dbReference type="InterPro" id="IPR023465">
    <property type="entry name" value="Riboflavin_kinase_dom_sf"/>
</dbReference>
<dbReference type="EC" id="2.7.1.26" evidence="14"/>
<protein>
    <recommendedName>
        <fullName evidence="14">Riboflavin biosynthesis protein</fullName>
    </recommendedName>
    <domain>
        <recommendedName>
            <fullName evidence="14">Riboflavin kinase</fullName>
            <ecNumber evidence="14">2.7.1.26</ecNumber>
        </recommendedName>
        <alternativeName>
            <fullName evidence="14">Flavokinase</fullName>
        </alternativeName>
    </domain>
    <domain>
        <recommendedName>
            <fullName evidence="14">FMN adenylyltransferase</fullName>
            <ecNumber evidence="14">2.7.7.2</ecNumber>
        </recommendedName>
        <alternativeName>
            <fullName evidence="14">FAD pyrophosphorylase</fullName>
        </alternativeName>
        <alternativeName>
            <fullName evidence="14">FAD synthase</fullName>
        </alternativeName>
    </domain>
</protein>
<dbReference type="InterPro" id="IPR002606">
    <property type="entry name" value="Riboflavin_kinase_bac"/>
</dbReference>
<dbReference type="UniPathway" id="UPA00276">
    <property type="reaction ID" value="UER00406"/>
</dbReference>
<comment type="caution">
    <text evidence="16">The sequence shown here is derived from an EMBL/GenBank/DDBJ whole genome shotgun (WGS) entry which is preliminary data.</text>
</comment>
<keyword evidence="17" id="KW-1185">Reference proteome</keyword>
<comment type="pathway">
    <text evidence="1 14">Cofactor biosynthesis; FAD biosynthesis; FAD from FMN: step 1/1.</text>
</comment>
<dbReference type="GO" id="GO:0005524">
    <property type="term" value="F:ATP binding"/>
    <property type="evidence" value="ECO:0007669"/>
    <property type="project" value="UniProtKB-UniRule"/>
</dbReference>
<dbReference type="UniPathway" id="UPA00277">
    <property type="reaction ID" value="UER00407"/>
</dbReference>
<dbReference type="GO" id="GO:0009231">
    <property type="term" value="P:riboflavin biosynthetic process"/>
    <property type="evidence" value="ECO:0007669"/>
    <property type="project" value="InterPro"/>
</dbReference>
<comment type="pathway">
    <text evidence="2 14">Cofactor biosynthesis; FMN biosynthesis; FMN from riboflavin (ATP route): step 1/1.</text>
</comment>
<comment type="similarity">
    <text evidence="14">Belongs to the ribF family.</text>
</comment>
<dbReference type="Proteomes" id="UP000322976">
    <property type="component" value="Unassembled WGS sequence"/>
</dbReference>
<comment type="catalytic activity">
    <reaction evidence="13 14">
        <text>FMN + ATP + H(+) = FAD + diphosphate</text>
        <dbReference type="Rhea" id="RHEA:17237"/>
        <dbReference type="ChEBI" id="CHEBI:15378"/>
        <dbReference type="ChEBI" id="CHEBI:30616"/>
        <dbReference type="ChEBI" id="CHEBI:33019"/>
        <dbReference type="ChEBI" id="CHEBI:57692"/>
        <dbReference type="ChEBI" id="CHEBI:58210"/>
        <dbReference type="EC" id="2.7.7.2"/>
    </reaction>
</comment>
<dbReference type="RefSeq" id="WP_149543926.1">
    <property type="nucleotide sequence ID" value="NZ_VTPS01000001.1"/>
</dbReference>
<keyword evidence="9 14" id="KW-0274">FAD</keyword>
<dbReference type="SUPFAM" id="SSF82114">
    <property type="entry name" value="Riboflavin kinase-like"/>
    <property type="match status" value="1"/>
</dbReference>
<evidence type="ECO:0000313" key="17">
    <source>
        <dbReference type="Proteomes" id="UP000322976"/>
    </source>
</evidence>
<evidence type="ECO:0000256" key="6">
    <source>
        <dbReference type="ARBA" id="ARBA00022695"/>
    </source>
</evidence>
<dbReference type="GO" id="GO:0006747">
    <property type="term" value="P:FAD biosynthetic process"/>
    <property type="evidence" value="ECO:0007669"/>
    <property type="project" value="UniProtKB-UniRule"/>
</dbReference>
<dbReference type="InterPro" id="IPR015864">
    <property type="entry name" value="FAD_synthase"/>
</dbReference>
<dbReference type="InterPro" id="IPR015865">
    <property type="entry name" value="Riboflavin_kinase_bac/euk"/>
</dbReference>
<dbReference type="Pfam" id="PF01687">
    <property type="entry name" value="Flavokinase"/>
    <property type="match status" value="1"/>
</dbReference>
<evidence type="ECO:0000256" key="3">
    <source>
        <dbReference type="ARBA" id="ARBA00022630"/>
    </source>
</evidence>
<comment type="catalytic activity">
    <reaction evidence="12 14">
        <text>riboflavin + ATP = FMN + ADP + H(+)</text>
        <dbReference type="Rhea" id="RHEA:14357"/>
        <dbReference type="ChEBI" id="CHEBI:15378"/>
        <dbReference type="ChEBI" id="CHEBI:30616"/>
        <dbReference type="ChEBI" id="CHEBI:57986"/>
        <dbReference type="ChEBI" id="CHEBI:58210"/>
        <dbReference type="ChEBI" id="CHEBI:456216"/>
        <dbReference type="EC" id="2.7.1.26"/>
    </reaction>
</comment>
<gene>
    <name evidence="16" type="ORF">FWJ32_00010</name>
</gene>
<dbReference type="GO" id="GO:0008531">
    <property type="term" value="F:riboflavin kinase activity"/>
    <property type="evidence" value="ECO:0007669"/>
    <property type="project" value="UniProtKB-UniRule"/>
</dbReference>
<dbReference type="CDD" id="cd02064">
    <property type="entry name" value="FAD_synthetase_N"/>
    <property type="match status" value="1"/>
</dbReference>
<dbReference type="Pfam" id="PF06574">
    <property type="entry name" value="FAD_syn"/>
    <property type="match status" value="1"/>
</dbReference>
<dbReference type="SMART" id="SM00904">
    <property type="entry name" value="Flavokinase"/>
    <property type="match status" value="1"/>
</dbReference>
<dbReference type="Gene3D" id="2.40.30.30">
    <property type="entry name" value="Riboflavin kinase-like"/>
    <property type="match status" value="1"/>
</dbReference>
<evidence type="ECO:0000256" key="13">
    <source>
        <dbReference type="ARBA" id="ARBA00049494"/>
    </source>
</evidence>
<evidence type="ECO:0000256" key="1">
    <source>
        <dbReference type="ARBA" id="ARBA00004726"/>
    </source>
</evidence>
<reference evidence="16 17" key="1">
    <citation type="submission" date="2019-08" db="EMBL/GenBank/DDBJ databases">
        <title>Calorimonas adulescens gen. nov., sp. nov., an anaerobic thermophilic bacterium from Sakhalin hot spring.</title>
        <authorList>
            <person name="Khomyakova M.A."/>
            <person name="Merkel A.Y."/>
            <person name="Novikov A."/>
            <person name="Bonch-Osmolovskaya E.A."/>
            <person name="Slobodkin A.I."/>
        </authorList>
    </citation>
    <scope>NUCLEOTIDE SEQUENCE [LARGE SCALE GENOMIC DNA]</scope>
    <source>
        <strain evidence="16 17">A05MB</strain>
    </source>
</reference>
<dbReference type="EC" id="2.7.7.2" evidence="14"/>
<dbReference type="GO" id="GO:0003919">
    <property type="term" value="F:FMN adenylyltransferase activity"/>
    <property type="evidence" value="ECO:0007669"/>
    <property type="project" value="UniProtKB-UniRule"/>
</dbReference>
<keyword evidence="8 14" id="KW-0418">Kinase</keyword>
<evidence type="ECO:0000256" key="2">
    <source>
        <dbReference type="ARBA" id="ARBA00005201"/>
    </source>
</evidence>
<keyword evidence="6 14" id="KW-0548">Nucleotidyltransferase</keyword>
<evidence type="ECO:0000256" key="5">
    <source>
        <dbReference type="ARBA" id="ARBA00022679"/>
    </source>
</evidence>
<feature type="domain" description="Riboflavin kinase" evidence="15">
    <location>
        <begin position="182"/>
        <end position="308"/>
    </location>
</feature>
<evidence type="ECO:0000256" key="14">
    <source>
        <dbReference type="PIRNR" id="PIRNR004491"/>
    </source>
</evidence>
<keyword evidence="11" id="KW-0511">Multifunctional enzyme</keyword>
<evidence type="ECO:0000256" key="4">
    <source>
        <dbReference type="ARBA" id="ARBA00022643"/>
    </source>
</evidence>
<keyword evidence="3 14" id="KW-0285">Flavoprotein</keyword>
<dbReference type="EMBL" id="VTPS01000001">
    <property type="protein sequence ID" value="TZE83308.1"/>
    <property type="molecule type" value="Genomic_DNA"/>
</dbReference>
<dbReference type="SUPFAM" id="SSF52374">
    <property type="entry name" value="Nucleotidylyl transferase"/>
    <property type="match status" value="1"/>
</dbReference>
<dbReference type="PANTHER" id="PTHR22749">
    <property type="entry name" value="RIBOFLAVIN KINASE/FMN ADENYLYLTRANSFERASE"/>
    <property type="match status" value="1"/>
</dbReference>
<organism evidence="16 17">
    <name type="scientific">Calorimonas adulescens</name>
    <dbReference type="NCBI Taxonomy" id="2606906"/>
    <lineage>
        <taxon>Bacteria</taxon>
        <taxon>Bacillati</taxon>
        <taxon>Bacillota</taxon>
        <taxon>Clostridia</taxon>
        <taxon>Thermoanaerobacterales</taxon>
        <taxon>Thermoanaerobacteraceae</taxon>
        <taxon>Calorimonas</taxon>
    </lineage>
</organism>
<keyword evidence="7 14" id="KW-0547">Nucleotide-binding</keyword>
<evidence type="ECO:0000256" key="11">
    <source>
        <dbReference type="ARBA" id="ARBA00023268"/>
    </source>
</evidence>